<dbReference type="RefSeq" id="WP_039260186.1">
    <property type="nucleotide sequence ID" value="NZ_JDRY01000170.1"/>
</dbReference>
<name>A0A0A0HY94_CLOBO</name>
<evidence type="ECO:0000313" key="2">
    <source>
        <dbReference type="Proteomes" id="UP000030014"/>
    </source>
</evidence>
<comment type="caution">
    <text evidence="1">The sequence shown here is derived from an EMBL/GenBank/DDBJ whole genome shotgun (WGS) entry which is preliminary data.</text>
</comment>
<gene>
    <name evidence="1" type="ORF">Z955_15540</name>
</gene>
<dbReference type="Proteomes" id="UP000030014">
    <property type="component" value="Unassembled WGS sequence"/>
</dbReference>
<dbReference type="AlphaFoldDB" id="A0A0A0HY94"/>
<dbReference type="EMBL" id="JDRY01000170">
    <property type="protein sequence ID" value="KGM93378.1"/>
    <property type="molecule type" value="Genomic_DNA"/>
</dbReference>
<evidence type="ECO:0000313" key="1">
    <source>
        <dbReference type="EMBL" id="KGM93378.1"/>
    </source>
</evidence>
<sequence>MNNTYKILKNEILKNTKYIEIKHMSSYERFNVVEGTYKSKEFKVSYSKEYGQYTYDIKFGTDNEIAELMYVLLVMGILDSEAVDEWAEMTILKNELNLRKSKNFKTAVSRILS</sequence>
<proteinExistence type="predicted"/>
<organism evidence="1 2">
    <name type="scientific">Clostridium botulinum C/D str. DC5</name>
    <dbReference type="NCBI Taxonomy" id="1443128"/>
    <lineage>
        <taxon>Bacteria</taxon>
        <taxon>Bacillati</taxon>
        <taxon>Bacillota</taxon>
        <taxon>Clostridia</taxon>
        <taxon>Eubacteriales</taxon>
        <taxon>Clostridiaceae</taxon>
        <taxon>Clostridium</taxon>
    </lineage>
</organism>
<reference evidence="1 2" key="1">
    <citation type="submission" date="2014-01" db="EMBL/GenBank/DDBJ databases">
        <title>Plasmidome dynamics in the species complex Clostridium novyi sensu lato converts strains of independent lineages into distinctly different pathogens.</title>
        <authorList>
            <person name="Skarin H."/>
            <person name="Segerman B."/>
        </authorList>
    </citation>
    <scope>NUCLEOTIDE SEQUENCE [LARGE SCALE GENOMIC DNA]</scope>
    <source>
        <strain evidence="1 2">DC5</strain>
    </source>
</reference>
<protein>
    <submittedName>
        <fullName evidence="1">Uncharacterized protein</fullName>
    </submittedName>
</protein>
<accession>A0A0A0HY94</accession>